<dbReference type="Pfam" id="PF00011">
    <property type="entry name" value="HSP20"/>
    <property type="match status" value="1"/>
</dbReference>
<dbReference type="AlphaFoldDB" id="A0A328FHN0"/>
<evidence type="ECO:0000313" key="8">
    <source>
        <dbReference type="Proteomes" id="UP000293902"/>
    </source>
</evidence>
<dbReference type="InterPro" id="IPR008978">
    <property type="entry name" value="HSP20-like_chaperone"/>
</dbReference>
<dbReference type="Proteomes" id="UP000248798">
    <property type="component" value="Unassembled WGS sequence"/>
</dbReference>
<evidence type="ECO:0000313" key="6">
    <source>
        <dbReference type="EMBL" id="RAM03969.1"/>
    </source>
</evidence>
<organism evidence="6 7">
    <name type="scientific">Desulfobacter hydrogenophilus</name>
    <dbReference type="NCBI Taxonomy" id="2291"/>
    <lineage>
        <taxon>Bacteria</taxon>
        <taxon>Pseudomonadati</taxon>
        <taxon>Thermodesulfobacteriota</taxon>
        <taxon>Desulfobacteria</taxon>
        <taxon>Desulfobacterales</taxon>
        <taxon>Desulfobacteraceae</taxon>
        <taxon>Desulfobacter</taxon>
    </lineage>
</organism>
<comment type="similarity">
    <text evidence="1 2">Belongs to the small heat shock protein (HSP20) family.</text>
</comment>
<evidence type="ECO:0000313" key="7">
    <source>
        <dbReference type="Proteomes" id="UP000248798"/>
    </source>
</evidence>
<evidence type="ECO:0000259" key="4">
    <source>
        <dbReference type="PROSITE" id="PS51203"/>
    </source>
</evidence>
<feature type="domain" description="CS" evidence="4">
    <location>
        <begin position="43"/>
        <end position="145"/>
    </location>
</feature>
<dbReference type="OrthoDB" id="189458at2"/>
<evidence type="ECO:0000256" key="2">
    <source>
        <dbReference type="RuleBase" id="RU003616"/>
    </source>
</evidence>
<dbReference type="InterPro" id="IPR031107">
    <property type="entry name" value="Small_HSP"/>
</dbReference>
<dbReference type="EMBL" id="QLNI01000001">
    <property type="protein sequence ID" value="RAM03969.1"/>
    <property type="molecule type" value="Genomic_DNA"/>
</dbReference>
<reference evidence="5 8" key="2">
    <citation type="submission" date="2019-02" db="EMBL/GenBank/DDBJ databases">
        <title>Complete genome sequence of Desulfobacter hydrogenophilus AcRS1.</title>
        <authorList>
            <person name="Marietou A."/>
            <person name="Lund M.B."/>
            <person name="Marshall I.P.G."/>
            <person name="Schreiber L."/>
            <person name="Jorgensen B."/>
        </authorList>
    </citation>
    <scope>NUCLEOTIDE SEQUENCE [LARGE SCALE GENOMIC DNA]</scope>
    <source>
        <strain evidence="5 8">AcRS1</strain>
    </source>
</reference>
<dbReference type="RefSeq" id="WP_111952650.1">
    <property type="nucleotide sequence ID" value="NZ_CP036313.1"/>
</dbReference>
<dbReference type="PROSITE" id="PS01031">
    <property type="entry name" value="SHSP"/>
    <property type="match status" value="1"/>
</dbReference>
<sequence length="148" mass="16754">MFAKINEIDRMFGAMDLLRTKMDRLFNEMDRPYLHGPTFTLGTNSPRTNLMENGDNFEVRAELPGISKDDISIKIQGNYLEISGKRTIESPEGYKAHRNERSATTFSRSFTLPDEVDVEKVDAALKDGILYLTLPKSEAAKPRLIAIN</sequence>
<gene>
    <name evidence="6" type="ORF">DO021_00675</name>
    <name evidence="5" type="ORF">EYB58_08690</name>
</gene>
<feature type="domain" description="SHSP" evidence="3">
    <location>
        <begin position="38"/>
        <end position="148"/>
    </location>
</feature>
<dbReference type="Proteomes" id="UP000293902">
    <property type="component" value="Chromosome"/>
</dbReference>
<dbReference type="SUPFAM" id="SSF49764">
    <property type="entry name" value="HSP20-like chaperones"/>
    <property type="match status" value="1"/>
</dbReference>
<name>A0A328FHN0_9BACT</name>
<dbReference type="Gene3D" id="2.60.40.790">
    <property type="match status" value="1"/>
</dbReference>
<dbReference type="InterPro" id="IPR002068">
    <property type="entry name" value="A-crystallin/Hsp20_dom"/>
</dbReference>
<evidence type="ECO:0000256" key="1">
    <source>
        <dbReference type="PROSITE-ProRule" id="PRU00285"/>
    </source>
</evidence>
<dbReference type="EMBL" id="CP036313">
    <property type="protein sequence ID" value="QBH12985.1"/>
    <property type="molecule type" value="Genomic_DNA"/>
</dbReference>
<evidence type="ECO:0000313" key="5">
    <source>
        <dbReference type="EMBL" id="QBH12985.1"/>
    </source>
</evidence>
<evidence type="ECO:0000259" key="3">
    <source>
        <dbReference type="PROSITE" id="PS01031"/>
    </source>
</evidence>
<dbReference type="InterPro" id="IPR007052">
    <property type="entry name" value="CS_dom"/>
</dbReference>
<proteinExistence type="inferred from homology"/>
<protein>
    <submittedName>
        <fullName evidence="6">Hsp20/alpha crystallin family protein</fullName>
    </submittedName>
</protein>
<keyword evidence="8" id="KW-1185">Reference proteome</keyword>
<dbReference type="PROSITE" id="PS51203">
    <property type="entry name" value="CS"/>
    <property type="match status" value="1"/>
</dbReference>
<dbReference type="CDD" id="cd06464">
    <property type="entry name" value="ACD_sHsps-like"/>
    <property type="match status" value="1"/>
</dbReference>
<accession>A0A328FHN0</accession>
<dbReference type="PANTHER" id="PTHR11527">
    <property type="entry name" value="HEAT-SHOCK PROTEIN 20 FAMILY MEMBER"/>
    <property type="match status" value="1"/>
</dbReference>
<reference evidence="6 7" key="1">
    <citation type="submission" date="2018-06" db="EMBL/GenBank/DDBJ databases">
        <title>Complete Genome Sequence of Desulfobacter hydrogenophilus (DSM3380).</title>
        <authorList>
            <person name="Marietou A."/>
            <person name="Schreiber L."/>
            <person name="Marshall I."/>
            <person name="Jorgensen B."/>
        </authorList>
    </citation>
    <scope>NUCLEOTIDE SEQUENCE [LARGE SCALE GENOMIC DNA]</scope>
    <source>
        <strain evidence="6 7">DSM 3380</strain>
    </source>
</reference>